<feature type="region of interest" description="Disordered" evidence="7">
    <location>
        <begin position="478"/>
        <end position="608"/>
    </location>
</feature>
<feature type="domain" description="Protein kinase" evidence="8">
    <location>
        <begin position="111"/>
        <end position="483"/>
    </location>
</feature>
<dbReference type="GO" id="GO:0004713">
    <property type="term" value="F:protein tyrosine kinase activity"/>
    <property type="evidence" value="ECO:0007669"/>
    <property type="project" value="TreeGrafter"/>
</dbReference>
<dbReference type="SUPFAM" id="SSF56112">
    <property type="entry name" value="Protein kinase-like (PK-like)"/>
    <property type="match status" value="1"/>
</dbReference>
<proteinExistence type="predicted"/>
<feature type="region of interest" description="Disordered" evidence="7">
    <location>
        <begin position="343"/>
        <end position="367"/>
    </location>
</feature>
<sequence>MEPYLPTSAVRQPPNEPPANGAASSSPSCVKRLTLELVESYLKTNPSSKPIQTWRAAATTPRENGAKPKAPRRALTQPAEGVTNDGADNAEAELVTYAGDVLGPGGEGPAFEVLDKLGRGSFGQVFRCRSRKTGRLVAIKVVKNCRSYAAQAYVESQMARALHARDPHPNVVHLFGDFAHRGHVCLVFELLGMNLYELLKQNQFRGLPLASVRLASTQVVAALDRLAAARIVHCDLKPENILVAQRVDNEPTRVKIIDLGSACVEGRTAQQYVQSRFYRAPEVLVAAPYDGAVDVWSAACVFAELFLGLPLFPGVSTHDQISRIADMLGPHPDELLARGDDTLKYFTPKRPGPPPSPGPPPRRPQWTNASLDESVESLHALDFDDDGTDACEEESEPFYSLKSAEQYAREKGNSAPPKTKKYFQYKVLKDIVAHYPVRSGLSPSDTEKERRTRATFAHFVTGMLDQLPHRRWTPLQASKHPFLSGGDEVEGWTPCRDPRADERRLLQRRRPPQRPGPALRTNAMDSSAPGYRSGARVLPSNAMDRTEPGRRPNRMDASDSSASSGGPPFRTPPPLSSGGIGGMVGPQQTYAPGYWPGQLPPSGDFAPLRRNATMTQAQMAHAQWEASRAAPVQVSSYTAGYRPHQAATAESYDFGHALQRPAVQQQQPGYAAPYQLRRSVSLDPSRTPPPPRLNPGSPAFAPRSPPAVGGRARARHHPNSPGMHQRQAYYPVAPQYGGYYAAPPPPQLLAPPPPPALASSPQSFGRSSSLNGHHRNRRGGRRGNNRSS</sequence>
<feature type="compositionally biased region" description="Basic and acidic residues" evidence="7">
    <location>
        <begin position="496"/>
        <end position="505"/>
    </location>
</feature>
<dbReference type="InterPro" id="IPR017441">
    <property type="entry name" value="Protein_kinase_ATP_BS"/>
</dbReference>
<reference evidence="9" key="1">
    <citation type="submission" date="2021-11" db="EMBL/GenBank/DDBJ databases">
        <authorList>
            <consortium name="Genoscope - CEA"/>
            <person name="William W."/>
        </authorList>
    </citation>
    <scope>NUCLEOTIDE SEQUENCE</scope>
</reference>
<keyword evidence="5 6" id="KW-0067">ATP-binding</keyword>
<organism evidence="9 10">
    <name type="scientific">Pelagomonas calceolata</name>
    <dbReference type="NCBI Taxonomy" id="35677"/>
    <lineage>
        <taxon>Eukaryota</taxon>
        <taxon>Sar</taxon>
        <taxon>Stramenopiles</taxon>
        <taxon>Ochrophyta</taxon>
        <taxon>Pelagophyceae</taxon>
        <taxon>Pelagomonadales</taxon>
        <taxon>Pelagomonadaceae</taxon>
        <taxon>Pelagomonas</taxon>
    </lineage>
</organism>
<dbReference type="InterPro" id="IPR011009">
    <property type="entry name" value="Kinase-like_dom_sf"/>
</dbReference>
<comment type="caution">
    <text evidence="9">The sequence shown here is derived from an EMBL/GenBank/DDBJ whole genome shotgun (WGS) entry which is preliminary data.</text>
</comment>
<evidence type="ECO:0000256" key="7">
    <source>
        <dbReference type="SAM" id="MobiDB-lite"/>
    </source>
</evidence>
<dbReference type="OrthoDB" id="9332038at2759"/>
<evidence type="ECO:0000256" key="6">
    <source>
        <dbReference type="PROSITE-ProRule" id="PRU10141"/>
    </source>
</evidence>
<feature type="region of interest" description="Disordered" evidence="7">
    <location>
        <begin position="1"/>
        <end position="28"/>
    </location>
</feature>
<dbReference type="Gene3D" id="3.30.200.20">
    <property type="entry name" value="Phosphorylase Kinase, domain 1"/>
    <property type="match status" value="1"/>
</dbReference>
<feature type="region of interest" description="Disordered" evidence="7">
    <location>
        <begin position="680"/>
        <end position="788"/>
    </location>
</feature>
<dbReference type="Pfam" id="PF00069">
    <property type="entry name" value="Pkinase"/>
    <property type="match status" value="1"/>
</dbReference>
<feature type="compositionally biased region" description="Pro residues" evidence="7">
    <location>
        <begin position="742"/>
        <end position="756"/>
    </location>
</feature>
<dbReference type="PROSITE" id="PS00107">
    <property type="entry name" value="PROTEIN_KINASE_ATP"/>
    <property type="match status" value="1"/>
</dbReference>
<dbReference type="PROSITE" id="PS00108">
    <property type="entry name" value="PROTEIN_KINASE_ST"/>
    <property type="match status" value="1"/>
</dbReference>
<dbReference type="EMBL" id="CAKKNE010000003">
    <property type="protein sequence ID" value="CAH0370938.1"/>
    <property type="molecule type" value="Genomic_DNA"/>
</dbReference>
<feature type="compositionally biased region" description="Basic and acidic residues" evidence="7">
    <location>
        <begin position="544"/>
        <end position="557"/>
    </location>
</feature>
<evidence type="ECO:0000259" key="8">
    <source>
        <dbReference type="PROSITE" id="PS50011"/>
    </source>
</evidence>
<gene>
    <name evidence="9" type="ORF">PECAL_3P08540</name>
</gene>
<dbReference type="Proteomes" id="UP000789595">
    <property type="component" value="Unassembled WGS sequence"/>
</dbReference>
<dbReference type="InterPro" id="IPR000719">
    <property type="entry name" value="Prot_kinase_dom"/>
</dbReference>
<evidence type="ECO:0000256" key="1">
    <source>
        <dbReference type="ARBA" id="ARBA00022527"/>
    </source>
</evidence>
<name>A0A8J2SI71_9STRA</name>
<feature type="binding site" evidence="6">
    <location>
        <position position="140"/>
    </location>
    <ligand>
        <name>ATP</name>
        <dbReference type="ChEBI" id="CHEBI:30616"/>
    </ligand>
</feature>
<keyword evidence="1" id="KW-0723">Serine/threonine-protein kinase</keyword>
<protein>
    <recommendedName>
        <fullName evidence="8">Protein kinase domain-containing protein</fullName>
    </recommendedName>
</protein>
<feature type="compositionally biased region" description="Low complexity" evidence="7">
    <location>
        <begin position="558"/>
        <end position="568"/>
    </location>
</feature>
<dbReference type="GO" id="GO:0004674">
    <property type="term" value="F:protein serine/threonine kinase activity"/>
    <property type="evidence" value="ECO:0007669"/>
    <property type="project" value="UniProtKB-KW"/>
</dbReference>
<evidence type="ECO:0000256" key="3">
    <source>
        <dbReference type="ARBA" id="ARBA00022741"/>
    </source>
</evidence>
<feature type="compositionally biased region" description="Pro residues" evidence="7">
    <location>
        <begin position="350"/>
        <end position="363"/>
    </location>
</feature>
<evidence type="ECO:0000313" key="9">
    <source>
        <dbReference type="EMBL" id="CAH0370938.1"/>
    </source>
</evidence>
<dbReference type="InterPro" id="IPR008271">
    <property type="entry name" value="Ser/Thr_kinase_AS"/>
</dbReference>
<dbReference type="AlphaFoldDB" id="A0A8J2SI71"/>
<keyword evidence="4" id="KW-0418">Kinase</keyword>
<keyword evidence="2" id="KW-0808">Transferase</keyword>
<keyword evidence="3 6" id="KW-0547">Nucleotide-binding</keyword>
<dbReference type="PROSITE" id="PS50011">
    <property type="entry name" value="PROTEIN_KINASE_DOM"/>
    <property type="match status" value="1"/>
</dbReference>
<keyword evidence="10" id="KW-1185">Reference proteome</keyword>
<dbReference type="PANTHER" id="PTHR24058:SF17">
    <property type="entry name" value="HOMEODOMAIN INTERACTING PROTEIN KINASE, ISOFORM D"/>
    <property type="match status" value="1"/>
</dbReference>
<accession>A0A8J2SI71</accession>
<feature type="compositionally biased region" description="Low complexity" evidence="7">
    <location>
        <begin position="18"/>
        <end position="28"/>
    </location>
</feature>
<dbReference type="GO" id="GO:0005737">
    <property type="term" value="C:cytoplasm"/>
    <property type="evidence" value="ECO:0007669"/>
    <property type="project" value="TreeGrafter"/>
</dbReference>
<feature type="compositionally biased region" description="Basic residues" evidence="7">
    <location>
        <begin position="772"/>
        <end position="788"/>
    </location>
</feature>
<evidence type="ECO:0000256" key="2">
    <source>
        <dbReference type="ARBA" id="ARBA00022679"/>
    </source>
</evidence>
<dbReference type="PANTHER" id="PTHR24058">
    <property type="entry name" value="DUAL SPECIFICITY PROTEIN KINASE"/>
    <property type="match status" value="1"/>
</dbReference>
<feature type="region of interest" description="Disordered" evidence="7">
    <location>
        <begin position="52"/>
        <end position="85"/>
    </location>
</feature>
<dbReference type="Gene3D" id="1.10.510.10">
    <property type="entry name" value="Transferase(Phosphotransferase) domain 1"/>
    <property type="match status" value="1"/>
</dbReference>
<evidence type="ECO:0000313" key="10">
    <source>
        <dbReference type="Proteomes" id="UP000789595"/>
    </source>
</evidence>
<evidence type="ECO:0000256" key="4">
    <source>
        <dbReference type="ARBA" id="ARBA00022777"/>
    </source>
</evidence>
<feature type="compositionally biased region" description="Low complexity" evidence="7">
    <location>
        <begin position="728"/>
        <end position="741"/>
    </location>
</feature>
<evidence type="ECO:0000256" key="5">
    <source>
        <dbReference type="ARBA" id="ARBA00022840"/>
    </source>
</evidence>
<dbReference type="SMART" id="SM00220">
    <property type="entry name" value="S_TKc"/>
    <property type="match status" value="1"/>
</dbReference>
<dbReference type="InterPro" id="IPR050494">
    <property type="entry name" value="Ser_Thr_dual-spec_kinase"/>
</dbReference>
<dbReference type="GO" id="GO:0005524">
    <property type="term" value="F:ATP binding"/>
    <property type="evidence" value="ECO:0007669"/>
    <property type="project" value="UniProtKB-UniRule"/>
</dbReference>